<sequence>MGAAGSAARAATMVSGEVAAVGAEVAEAVMMSGGLVAADAEVLGQTAGRVASSSGSTEFFSSLGSTASDSSALRSLAGSEASGLEELNPILSSRRRPQSLGPSYSGRPPWEGPGFRNHPASEGGAYQNWDIPGQGAAAEGAEISRHYSTSTESEWVREQVKGKQTATDWYASSGEHSSTGAVRGSVSESSDISAESISKGWSTEAADGSQSHAWTESFDEARTPSQISSTSAVRGSEPRPLSDSMSLSSEESTGSVVHHTPPNDPGSMEAIDGSAEALSISETDSVAELSTVANDGSREQYLEGVREGNLGSSMEAIDGSRFASTVTEVEGEVMEAIEGEVIYDGHSLPPDSPVPHHRPRLGEPSTDSLASGESMESTAGAARRPQPGGEPSAHSHVPGESMESTGTAVRHPQPGGEAAAEWAPEAAAGPKKVNEWQDIWTADEILKFPRETRFNILKGDGKTTPIFWRPGLKIDVKTYSSWGKAVRNFVKKEGAFTGEEACILFYRKPGQLTGREFVEMVGKSISPKQNAKLYAMSGEEFAKLTAPQLQKLLPRLSRYNAAKAAVAFVTYGLIAAGYTWGNVRGFIGAQKMKPIYKDVYKRSESEAASPAAIQARIPQARLVVTEGLTWTYTDPLPALGIYTANDTTSQIFDGDYITVPMSTGPEYTLTFPPEVQRIHLTNAGPRPICIAGANITSFDSDWMSLSGNLGAHFNVDHYETGQQVMNGSTSCVWIDNSPEGIGIPGITFQLVPDIDAPLDDNGTDLFVWPSFNDTYPADMASSKGPFNFSGHLVKSRLGRSSAKRLCENQHTKGPHFVSLDEKLYCDMETRQVYPTCGSAAEDVVCFDVKRDELIEPEEGSTEESEVKTEEAHGSFSKRRVKMTKNVKVLKSFKHVHVWE</sequence>
<organism evidence="2 3">
    <name type="scientific">Cladophialophora bantiana (strain ATCC 10958 / CBS 173.52 / CDC B-1940 / NIH 8579)</name>
    <name type="common">Xylohypha bantiana</name>
    <dbReference type="NCBI Taxonomy" id="1442370"/>
    <lineage>
        <taxon>Eukaryota</taxon>
        <taxon>Fungi</taxon>
        <taxon>Dikarya</taxon>
        <taxon>Ascomycota</taxon>
        <taxon>Pezizomycotina</taxon>
        <taxon>Eurotiomycetes</taxon>
        <taxon>Chaetothyriomycetidae</taxon>
        <taxon>Chaetothyriales</taxon>
        <taxon>Herpotrichiellaceae</taxon>
        <taxon>Cladophialophora</taxon>
    </lineage>
</organism>
<name>A0A0D2HAH9_CLAB1</name>
<feature type="compositionally biased region" description="Polar residues" evidence="1">
    <location>
        <begin position="365"/>
        <end position="377"/>
    </location>
</feature>
<keyword evidence="3" id="KW-1185">Reference proteome</keyword>
<dbReference type="Proteomes" id="UP000053789">
    <property type="component" value="Unassembled WGS sequence"/>
</dbReference>
<feature type="region of interest" description="Disordered" evidence="1">
    <location>
        <begin position="856"/>
        <end position="877"/>
    </location>
</feature>
<dbReference type="VEuPathDB" id="FungiDB:Z519_08927"/>
<feature type="compositionally biased region" description="Polar residues" evidence="1">
    <location>
        <begin position="223"/>
        <end position="233"/>
    </location>
</feature>
<protein>
    <submittedName>
        <fullName evidence="2">Uncharacterized protein</fullName>
    </submittedName>
</protein>
<dbReference type="RefSeq" id="XP_016616952.1">
    <property type="nucleotide sequence ID" value="XM_016766654.1"/>
</dbReference>
<feature type="compositionally biased region" description="Low complexity" evidence="1">
    <location>
        <begin position="414"/>
        <end position="430"/>
    </location>
</feature>
<gene>
    <name evidence="2" type="ORF">Z519_08927</name>
</gene>
<evidence type="ECO:0000313" key="3">
    <source>
        <dbReference type="Proteomes" id="UP000053789"/>
    </source>
</evidence>
<evidence type="ECO:0000313" key="2">
    <source>
        <dbReference type="EMBL" id="KIW90283.1"/>
    </source>
</evidence>
<reference evidence="2" key="1">
    <citation type="submission" date="2015-01" db="EMBL/GenBank/DDBJ databases">
        <title>The Genome Sequence of Cladophialophora bantiana CBS 173.52.</title>
        <authorList>
            <consortium name="The Broad Institute Genomics Platform"/>
            <person name="Cuomo C."/>
            <person name="de Hoog S."/>
            <person name="Gorbushina A."/>
            <person name="Stielow B."/>
            <person name="Teixiera M."/>
            <person name="Abouelleil A."/>
            <person name="Chapman S.B."/>
            <person name="Priest M."/>
            <person name="Young S.K."/>
            <person name="Wortman J."/>
            <person name="Nusbaum C."/>
            <person name="Birren B."/>
        </authorList>
    </citation>
    <scope>NUCLEOTIDE SEQUENCE [LARGE SCALE GENOMIC DNA]</scope>
    <source>
        <strain evidence="2">CBS 173.52</strain>
    </source>
</reference>
<dbReference type="GeneID" id="27701855"/>
<proteinExistence type="predicted"/>
<feature type="region of interest" description="Disordered" evidence="1">
    <location>
        <begin position="168"/>
        <end position="267"/>
    </location>
</feature>
<dbReference type="EMBL" id="KN846993">
    <property type="protein sequence ID" value="KIW90283.1"/>
    <property type="molecule type" value="Genomic_DNA"/>
</dbReference>
<dbReference type="AlphaFoldDB" id="A0A0D2HAH9"/>
<feature type="compositionally biased region" description="Low complexity" evidence="1">
    <location>
        <begin position="241"/>
        <end position="255"/>
    </location>
</feature>
<dbReference type="HOGENOM" id="CLU_314731_0_0_1"/>
<feature type="compositionally biased region" description="Low complexity" evidence="1">
    <location>
        <begin position="185"/>
        <end position="198"/>
    </location>
</feature>
<feature type="region of interest" description="Disordered" evidence="1">
    <location>
        <begin position="343"/>
        <end position="433"/>
    </location>
</feature>
<feature type="region of interest" description="Disordered" evidence="1">
    <location>
        <begin position="87"/>
        <end position="132"/>
    </location>
</feature>
<evidence type="ECO:0000256" key="1">
    <source>
        <dbReference type="SAM" id="MobiDB-lite"/>
    </source>
</evidence>
<dbReference type="OrthoDB" id="5365129at2759"/>
<accession>A0A0D2HAH9</accession>